<protein>
    <submittedName>
        <fullName evidence="1 3">Uncharacterized protein</fullName>
    </submittedName>
</protein>
<dbReference type="AlphaFoldDB" id="A0A183ASR3"/>
<dbReference type="WBParaSite" id="ECPE_0001003001-mRNA-1">
    <property type="protein sequence ID" value="ECPE_0001003001-mRNA-1"/>
    <property type="gene ID" value="ECPE_0001003001"/>
</dbReference>
<sequence length="130" mass="15244">MDCTLQPARSNRPKRRHHRQDAWSATYGDLELIPLHWVLSNLEECLQLRNIPVKYTPEAPRAMQVRNAQNHSPIVICQAISSKNLHPIVGRFRSFRFIATDLSHLFTKYMRTSLFLLLNSFSSMRILINW</sequence>
<name>A0A183ASR3_9TREM</name>
<proteinExistence type="predicted"/>
<gene>
    <name evidence="1" type="ORF">ECPE_LOCUS9998</name>
</gene>
<dbReference type="EMBL" id="UZAN01048303">
    <property type="protein sequence ID" value="VDP86320.1"/>
    <property type="molecule type" value="Genomic_DNA"/>
</dbReference>
<evidence type="ECO:0000313" key="3">
    <source>
        <dbReference type="WBParaSite" id="ECPE_0001003001-mRNA-1"/>
    </source>
</evidence>
<reference evidence="3" key="1">
    <citation type="submission" date="2016-06" db="UniProtKB">
        <authorList>
            <consortium name="WormBaseParasite"/>
        </authorList>
    </citation>
    <scope>IDENTIFICATION</scope>
</reference>
<evidence type="ECO:0000313" key="2">
    <source>
        <dbReference type="Proteomes" id="UP000272942"/>
    </source>
</evidence>
<keyword evidence="2" id="KW-1185">Reference proteome</keyword>
<dbReference type="Proteomes" id="UP000272942">
    <property type="component" value="Unassembled WGS sequence"/>
</dbReference>
<evidence type="ECO:0000313" key="1">
    <source>
        <dbReference type="EMBL" id="VDP86320.1"/>
    </source>
</evidence>
<reference evidence="1 2" key="2">
    <citation type="submission" date="2018-11" db="EMBL/GenBank/DDBJ databases">
        <authorList>
            <consortium name="Pathogen Informatics"/>
        </authorList>
    </citation>
    <scope>NUCLEOTIDE SEQUENCE [LARGE SCALE GENOMIC DNA]</scope>
    <source>
        <strain evidence="1 2">Egypt</strain>
    </source>
</reference>
<accession>A0A183ASR3</accession>
<organism evidence="3">
    <name type="scientific">Echinostoma caproni</name>
    <dbReference type="NCBI Taxonomy" id="27848"/>
    <lineage>
        <taxon>Eukaryota</taxon>
        <taxon>Metazoa</taxon>
        <taxon>Spiralia</taxon>
        <taxon>Lophotrochozoa</taxon>
        <taxon>Platyhelminthes</taxon>
        <taxon>Trematoda</taxon>
        <taxon>Digenea</taxon>
        <taxon>Plagiorchiida</taxon>
        <taxon>Echinostomata</taxon>
        <taxon>Echinostomatoidea</taxon>
        <taxon>Echinostomatidae</taxon>
        <taxon>Echinostoma</taxon>
    </lineage>
</organism>